<evidence type="ECO:0000313" key="2">
    <source>
        <dbReference type="RefSeq" id="XP_045375439.1"/>
    </source>
</evidence>
<protein>
    <submittedName>
        <fullName evidence="2">Uncharacterized protein LOC123618029 isoform X1</fullName>
    </submittedName>
</protein>
<feature type="region of interest" description="Disordered" evidence="1">
    <location>
        <begin position="108"/>
        <end position="133"/>
    </location>
</feature>
<gene>
    <name evidence="2" type="primary">LOC123618029</name>
</gene>
<dbReference type="AlphaFoldDB" id="A0A9W3HKQ3"/>
<evidence type="ECO:0000256" key="1">
    <source>
        <dbReference type="SAM" id="MobiDB-lite"/>
    </source>
</evidence>
<sequence length="209" mass="22102">MGACLYRSLCSGSARPGSACPEAPVPEAGRSGRSLLPPHVLRLHVSASKCRSVRRGGTKVPEEAEVAAEAAAPAVQGPVGPTGEEVRTSLHKEVVTDITQLLKTELSCRLGPRPPGPSPSGPPAECATSSRPSHRGALLPENNYFEFFVEQFVDLHFWGPVSGGLLYFFGGVTVPQFFIIPTDTRSALAAKGVGVPSSVSRCQQRWGRS</sequence>
<organism evidence="2">
    <name type="scientific">Camelus bactrianus</name>
    <name type="common">Bactrian camel</name>
    <dbReference type="NCBI Taxonomy" id="9837"/>
    <lineage>
        <taxon>Eukaryota</taxon>
        <taxon>Metazoa</taxon>
        <taxon>Chordata</taxon>
        <taxon>Craniata</taxon>
        <taxon>Vertebrata</taxon>
        <taxon>Euteleostomi</taxon>
        <taxon>Mammalia</taxon>
        <taxon>Eutheria</taxon>
        <taxon>Laurasiatheria</taxon>
        <taxon>Artiodactyla</taxon>
        <taxon>Tylopoda</taxon>
        <taxon>Camelidae</taxon>
        <taxon>Camelus</taxon>
    </lineage>
</organism>
<name>A0A9W3HKQ3_CAMBA</name>
<dbReference type="RefSeq" id="XP_045375439.1">
    <property type="nucleotide sequence ID" value="XM_045519483.1"/>
</dbReference>
<accession>A0A9W3HKQ3</accession>
<proteinExistence type="predicted"/>
<feature type="compositionally biased region" description="Pro residues" evidence="1">
    <location>
        <begin position="112"/>
        <end position="122"/>
    </location>
</feature>
<reference evidence="2" key="1">
    <citation type="submission" date="2025-08" db="UniProtKB">
        <authorList>
            <consortium name="RefSeq"/>
        </authorList>
    </citation>
    <scope>IDENTIFICATION</scope>
    <source>
        <tissue evidence="2">Blood</tissue>
    </source>
</reference>